<dbReference type="Proteomes" id="UP000028760">
    <property type="component" value="Unassembled WGS sequence"/>
</dbReference>
<dbReference type="STRING" id="48698.ENSPFOP00000028929"/>
<dbReference type="EMBL" id="AYCK01021166">
    <property type="status" value="NOT_ANNOTATED_CDS"/>
    <property type="molecule type" value="Genomic_DNA"/>
</dbReference>
<evidence type="ECO:0000313" key="1">
    <source>
        <dbReference type="Ensembl" id="ENSPFOP00000028929.1"/>
    </source>
</evidence>
<sequence length="292" mass="32741">MAAGGSTSELDVSLNDDQENTLLLNGFKKLPVPLSTTQGGDSVFLWYKEDANPGITRIQFSYTSDMENNLQASGYQKVDKNLNTSGSGDPVYLWFLNGRGQRQVPIQEIDVSIADIPGKIRDGWERQGFNLNRKNGGEHAFLWMKREKITYIHQVLITDSYDYDVTLFKAGYIRVDESTNRSADGKPVFLWYLPSTKAEGSYVTLEVSNNIESYSGDCILVAPPVNLNKSNPEKKVNLLYAQGDRGQKPIQGLVLMYDEKRKSEYQSAGVKVLNENLNSGNTSNKEMRLETQ</sequence>
<dbReference type="Ensembl" id="ENSPFOT00000028833.1">
    <property type="protein sequence ID" value="ENSPFOP00000028929.1"/>
    <property type="gene ID" value="ENSPFOG00000024565.1"/>
</dbReference>
<proteinExistence type="predicted"/>
<dbReference type="Gene3D" id="2.100.10.50">
    <property type="match status" value="3"/>
</dbReference>
<dbReference type="eggNOG" id="ENOG502RY80">
    <property type="taxonomic scope" value="Eukaryota"/>
</dbReference>
<reference evidence="2" key="1">
    <citation type="submission" date="2013-10" db="EMBL/GenBank/DDBJ databases">
        <authorList>
            <person name="Schartl M."/>
            <person name="Warren W."/>
        </authorList>
    </citation>
    <scope>NUCLEOTIDE SEQUENCE [LARGE SCALE GENOMIC DNA]</scope>
    <source>
        <strain evidence="2">female</strain>
    </source>
</reference>
<protein>
    <submittedName>
        <fullName evidence="1">Si:dkey-30j10.5</fullName>
    </submittedName>
</protein>
<name>A0A096MBY8_POEFO</name>
<keyword evidence="2" id="KW-1185">Reference proteome</keyword>
<dbReference type="AlphaFoldDB" id="A0A096MBY8"/>
<reference evidence="1" key="2">
    <citation type="submission" date="2025-08" db="UniProtKB">
        <authorList>
            <consortium name="Ensembl"/>
        </authorList>
    </citation>
    <scope>IDENTIFICATION</scope>
</reference>
<dbReference type="GeneTree" id="ENSGT00760000120401"/>
<organism evidence="1 2">
    <name type="scientific">Poecilia formosa</name>
    <name type="common">Amazon molly</name>
    <name type="synonym">Limia formosa</name>
    <dbReference type="NCBI Taxonomy" id="48698"/>
    <lineage>
        <taxon>Eukaryota</taxon>
        <taxon>Metazoa</taxon>
        <taxon>Chordata</taxon>
        <taxon>Craniata</taxon>
        <taxon>Vertebrata</taxon>
        <taxon>Euteleostomi</taxon>
        <taxon>Actinopterygii</taxon>
        <taxon>Neopterygii</taxon>
        <taxon>Teleostei</taxon>
        <taxon>Neoteleostei</taxon>
        <taxon>Acanthomorphata</taxon>
        <taxon>Ovalentaria</taxon>
        <taxon>Atherinomorphae</taxon>
        <taxon>Cyprinodontiformes</taxon>
        <taxon>Poeciliidae</taxon>
        <taxon>Poeciliinae</taxon>
        <taxon>Poecilia</taxon>
    </lineage>
</organism>
<accession>A0A096MBY8</accession>
<reference evidence="1" key="3">
    <citation type="submission" date="2025-09" db="UniProtKB">
        <authorList>
            <consortium name="Ensembl"/>
        </authorList>
    </citation>
    <scope>IDENTIFICATION</scope>
</reference>
<evidence type="ECO:0000313" key="2">
    <source>
        <dbReference type="Proteomes" id="UP000028760"/>
    </source>
</evidence>